<gene>
    <name evidence="4" type="ORF">P5673_011116</name>
    <name evidence="3" type="ORF">P5673_024290</name>
</gene>
<feature type="compositionally biased region" description="Acidic residues" evidence="1">
    <location>
        <begin position="139"/>
        <end position="148"/>
    </location>
</feature>
<dbReference type="EMBL" id="JARQWQ010000020">
    <property type="protein sequence ID" value="KAK2565187.1"/>
    <property type="molecule type" value="Genomic_DNA"/>
</dbReference>
<sequence length="251" mass="27984">MFSGHHSPQVSPMLTFSLSFFFDCLFMFCFFVSPQNKNGDMYTAAAFSAHMKSVLFGLTGKLASVNVLRSSFITWAYGKEDCTDAMKNSLAAALRHSRDQAQRTYDRRTANEKKNMAVGLARRCARGQLDSDSDRQTEDEQEEEEDQDTPSSNAASIKPGQLVGLVDDSSTSTQPRVWIGQVQSVANREASLLWYKKVAANTYKLELTGKDWQESLDSLVPVEMQAKKDASGTYKLLTSPRAIHRAVMDSH</sequence>
<evidence type="ECO:0000256" key="2">
    <source>
        <dbReference type="SAM" id="Phobius"/>
    </source>
</evidence>
<evidence type="ECO:0000313" key="5">
    <source>
        <dbReference type="Proteomes" id="UP001249851"/>
    </source>
</evidence>
<accession>A0AAD9UY45</accession>
<keyword evidence="5" id="KW-1185">Reference proteome</keyword>
<evidence type="ECO:0000313" key="3">
    <source>
        <dbReference type="EMBL" id="KAK2554284.1"/>
    </source>
</evidence>
<reference evidence="3" key="2">
    <citation type="journal article" date="2023" name="Science">
        <title>Genomic signatures of disease resistance in endangered staghorn corals.</title>
        <authorList>
            <person name="Vollmer S.V."/>
            <person name="Selwyn J.D."/>
            <person name="Despard B.A."/>
            <person name="Roesel C.L."/>
        </authorList>
    </citation>
    <scope>NUCLEOTIDE SEQUENCE</scope>
    <source>
        <strain evidence="3">K2</strain>
    </source>
</reference>
<dbReference type="Proteomes" id="UP001249851">
    <property type="component" value="Unassembled WGS sequence"/>
</dbReference>
<protein>
    <submittedName>
        <fullName evidence="3">Uncharacterized protein</fullName>
    </submittedName>
</protein>
<comment type="caution">
    <text evidence="3">The sequence shown here is derived from an EMBL/GenBank/DDBJ whole genome shotgun (WGS) entry which is preliminary data.</text>
</comment>
<evidence type="ECO:0000256" key="1">
    <source>
        <dbReference type="SAM" id="MobiDB-lite"/>
    </source>
</evidence>
<feature type="region of interest" description="Disordered" evidence="1">
    <location>
        <begin position="127"/>
        <end position="171"/>
    </location>
</feature>
<keyword evidence="2" id="KW-1133">Transmembrane helix</keyword>
<keyword evidence="2" id="KW-0812">Transmembrane</keyword>
<evidence type="ECO:0000313" key="4">
    <source>
        <dbReference type="EMBL" id="KAK2565187.1"/>
    </source>
</evidence>
<feature type="transmembrane region" description="Helical" evidence="2">
    <location>
        <begin position="12"/>
        <end position="32"/>
    </location>
</feature>
<proteinExistence type="predicted"/>
<keyword evidence="2" id="KW-0472">Membrane</keyword>
<name>A0AAD9UY45_ACRCE</name>
<dbReference type="AlphaFoldDB" id="A0AAD9UY45"/>
<organism evidence="3 5">
    <name type="scientific">Acropora cervicornis</name>
    <name type="common">Staghorn coral</name>
    <dbReference type="NCBI Taxonomy" id="6130"/>
    <lineage>
        <taxon>Eukaryota</taxon>
        <taxon>Metazoa</taxon>
        <taxon>Cnidaria</taxon>
        <taxon>Anthozoa</taxon>
        <taxon>Hexacorallia</taxon>
        <taxon>Scleractinia</taxon>
        <taxon>Astrocoeniina</taxon>
        <taxon>Acroporidae</taxon>
        <taxon>Acropora</taxon>
    </lineage>
</organism>
<dbReference type="EMBL" id="JARQWQ010000071">
    <property type="protein sequence ID" value="KAK2554284.1"/>
    <property type="molecule type" value="Genomic_DNA"/>
</dbReference>
<reference evidence="3" key="1">
    <citation type="journal article" date="2023" name="G3 (Bethesda)">
        <title>Whole genome assembly and annotation of the endangered Caribbean coral Acropora cervicornis.</title>
        <authorList>
            <person name="Selwyn J.D."/>
            <person name="Vollmer S.V."/>
        </authorList>
    </citation>
    <scope>NUCLEOTIDE SEQUENCE</scope>
    <source>
        <strain evidence="3">K2</strain>
    </source>
</reference>